<dbReference type="GO" id="GO:0005759">
    <property type="term" value="C:mitochondrial matrix"/>
    <property type="evidence" value="ECO:0007669"/>
    <property type="project" value="InterPro"/>
</dbReference>
<keyword evidence="2" id="KW-1185">Reference proteome</keyword>
<dbReference type="AlphaFoldDB" id="A0A9P3FZD3"/>
<dbReference type="InterPro" id="IPR003428">
    <property type="entry name" value="MAM33"/>
</dbReference>
<dbReference type="SUPFAM" id="SSF54529">
    <property type="entry name" value="Mitochondrial glycoprotein MAM33-like"/>
    <property type="match status" value="1"/>
</dbReference>
<proteinExistence type="predicted"/>
<dbReference type="PANTHER" id="PTHR10826:SF1">
    <property type="entry name" value="COMPLEMENT COMPONENT 1 Q SUBCOMPONENT-BINDING PROTEIN, MITOCHONDRIAL"/>
    <property type="match status" value="1"/>
</dbReference>
<dbReference type="Pfam" id="PF02330">
    <property type="entry name" value="MAM33"/>
    <property type="match status" value="1"/>
</dbReference>
<dbReference type="OrthoDB" id="278212at2759"/>
<name>A0A9P3FZD3_9APHY</name>
<dbReference type="Proteomes" id="UP000703269">
    <property type="component" value="Unassembled WGS sequence"/>
</dbReference>
<dbReference type="InterPro" id="IPR036561">
    <property type="entry name" value="MAM33_sf"/>
</dbReference>
<sequence length="266" mass="29312">MSAFRALRQAAGPSSRMLAARGGARTFARAALPAFRPSLAAPARAFSVSARRLGEGATDVTLAQKLAEELQYEKEAGAPAEPDFLKAFKAQGVWTIEDVTGNDEVTLTRKFGNETIRLMFSIADIQAEQESDFEELEEGEETSEDQPAHSYPIRCSFAITKAGAPGALTIDTMCQDGSFITDNISFYGDAQTGTELTAEADWKRRGLYIGPQFDTLDVSVQEEFEKFLQERGINDALAVFIPEYAEHKEQKEYVGWLQSVKKFIEA</sequence>
<dbReference type="PANTHER" id="PTHR10826">
    <property type="entry name" value="COMPLEMENT COMPONENT 1"/>
    <property type="match status" value="1"/>
</dbReference>
<gene>
    <name evidence="1" type="ORF">PsYK624_013860</name>
</gene>
<dbReference type="GO" id="GO:0042256">
    <property type="term" value="P:cytosolic ribosome assembly"/>
    <property type="evidence" value="ECO:0007669"/>
    <property type="project" value="TreeGrafter"/>
</dbReference>
<protein>
    <submittedName>
        <fullName evidence="1">Mitochondrial glyco protein</fullName>
    </submittedName>
</protein>
<evidence type="ECO:0000313" key="1">
    <source>
        <dbReference type="EMBL" id="GJE85307.1"/>
    </source>
</evidence>
<comment type="caution">
    <text evidence="1">The sequence shown here is derived from an EMBL/GenBank/DDBJ whole genome shotgun (WGS) entry which is preliminary data.</text>
</comment>
<evidence type="ECO:0000313" key="2">
    <source>
        <dbReference type="Proteomes" id="UP000703269"/>
    </source>
</evidence>
<dbReference type="EMBL" id="BPQB01000002">
    <property type="protein sequence ID" value="GJE85307.1"/>
    <property type="molecule type" value="Genomic_DNA"/>
</dbReference>
<reference evidence="1 2" key="1">
    <citation type="submission" date="2021-08" db="EMBL/GenBank/DDBJ databases">
        <title>Draft Genome Sequence of Phanerochaete sordida strain YK-624.</title>
        <authorList>
            <person name="Mori T."/>
            <person name="Dohra H."/>
            <person name="Suzuki T."/>
            <person name="Kawagishi H."/>
            <person name="Hirai H."/>
        </authorList>
    </citation>
    <scope>NUCLEOTIDE SEQUENCE [LARGE SCALE GENOMIC DNA]</scope>
    <source>
        <strain evidence="1 2">YK-624</strain>
    </source>
</reference>
<accession>A0A9P3FZD3</accession>
<dbReference type="Gene3D" id="3.10.280.10">
    <property type="entry name" value="Mitochondrial glycoprotein"/>
    <property type="match status" value="1"/>
</dbReference>
<organism evidence="1 2">
    <name type="scientific">Phanerochaete sordida</name>
    <dbReference type="NCBI Taxonomy" id="48140"/>
    <lineage>
        <taxon>Eukaryota</taxon>
        <taxon>Fungi</taxon>
        <taxon>Dikarya</taxon>
        <taxon>Basidiomycota</taxon>
        <taxon>Agaricomycotina</taxon>
        <taxon>Agaricomycetes</taxon>
        <taxon>Polyporales</taxon>
        <taxon>Phanerochaetaceae</taxon>
        <taxon>Phanerochaete</taxon>
    </lineage>
</organism>